<evidence type="ECO:0008006" key="2">
    <source>
        <dbReference type="Google" id="ProtNLM"/>
    </source>
</evidence>
<dbReference type="Proteomes" id="UP000885722">
    <property type="component" value="Unassembled WGS sequence"/>
</dbReference>
<gene>
    <name evidence="1" type="ORF">ENJ74_03070</name>
</gene>
<comment type="caution">
    <text evidence="1">The sequence shown here is derived from an EMBL/GenBank/DDBJ whole genome shotgun (WGS) entry which is preliminary data.</text>
</comment>
<organism evidence="1">
    <name type="scientific">Nitratifractor salsuginis</name>
    <dbReference type="NCBI Taxonomy" id="269261"/>
    <lineage>
        <taxon>Bacteria</taxon>
        <taxon>Pseudomonadati</taxon>
        <taxon>Campylobacterota</taxon>
        <taxon>Epsilonproteobacteria</taxon>
        <taxon>Campylobacterales</taxon>
        <taxon>Sulfurovaceae</taxon>
        <taxon>Nitratifractor</taxon>
    </lineage>
</organism>
<protein>
    <recommendedName>
        <fullName evidence="2">NosL family protein</fullName>
    </recommendedName>
</protein>
<dbReference type="AlphaFoldDB" id="A0A7V2SJY2"/>
<proteinExistence type="predicted"/>
<sequence length="167" mass="19120">MKKLMPILGTLLFVAIIAVIFISLAKKEGPVTLVKGNTAFKPLPIKLNATNDTQCKMLIKTERNAAEVIAPDGRTWFFDDPGCMVLWLKDKPWKGKATLWVHTLDTKRWIDARKAWYGIKDATAMHYGFGAREKRCKECIDFEEMRLRMLRGENLTNPKIRKKLLGV</sequence>
<reference evidence="1" key="1">
    <citation type="journal article" date="2020" name="mSystems">
        <title>Genome- and Community-Level Interaction Insights into Carbon Utilization and Element Cycling Functions of Hydrothermarchaeota in Hydrothermal Sediment.</title>
        <authorList>
            <person name="Zhou Z."/>
            <person name="Liu Y."/>
            <person name="Xu W."/>
            <person name="Pan J."/>
            <person name="Luo Z.H."/>
            <person name="Li M."/>
        </authorList>
    </citation>
    <scope>NUCLEOTIDE SEQUENCE [LARGE SCALE GENOMIC DNA]</scope>
    <source>
        <strain evidence="1">HyVt-513</strain>
    </source>
</reference>
<accession>A0A7V2SJY2</accession>
<evidence type="ECO:0000313" key="1">
    <source>
        <dbReference type="EMBL" id="HFC03835.1"/>
    </source>
</evidence>
<dbReference type="SUPFAM" id="SSF160387">
    <property type="entry name" value="NosL/MerB-like"/>
    <property type="match status" value="1"/>
</dbReference>
<dbReference type="EMBL" id="DRNO01000206">
    <property type="protein sequence ID" value="HFC03835.1"/>
    <property type="molecule type" value="Genomic_DNA"/>
</dbReference>
<name>A0A7V2SJY2_9BACT</name>